<evidence type="ECO:0000313" key="1">
    <source>
        <dbReference type="EMBL" id="KAK7501603.1"/>
    </source>
</evidence>
<dbReference type="EMBL" id="JACVVK020000030">
    <property type="protein sequence ID" value="KAK7501603.1"/>
    <property type="molecule type" value="Genomic_DNA"/>
</dbReference>
<sequence length="101" mass="11370">MARIKLWGSRGEVDRVSRQGKLVPLIPAPLSPRMEAQTCLFRASRWHPLHTDIQILNPSPHFCPELSDSPCPKTITRTENLPDDSEELFKGKELSFASADC</sequence>
<reference evidence="1 2" key="1">
    <citation type="journal article" date="2023" name="Sci. Data">
        <title>Genome assembly of the Korean intertidal mud-creeper Batillaria attramentaria.</title>
        <authorList>
            <person name="Patra A.K."/>
            <person name="Ho P.T."/>
            <person name="Jun S."/>
            <person name="Lee S.J."/>
            <person name="Kim Y."/>
            <person name="Won Y.J."/>
        </authorList>
    </citation>
    <scope>NUCLEOTIDE SEQUENCE [LARGE SCALE GENOMIC DNA]</scope>
    <source>
        <strain evidence="1">Wonlab-2016</strain>
    </source>
</reference>
<proteinExistence type="predicted"/>
<gene>
    <name evidence="1" type="ORF">BaRGS_00007034</name>
</gene>
<comment type="caution">
    <text evidence="1">The sequence shown here is derived from an EMBL/GenBank/DDBJ whole genome shotgun (WGS) entry which is preliminary data.</text>
</comment>
<evidence type="ECO:0000313" key="2">
    <source>
        <dbReference type="Proteomes" id="UP001519460"/>
    </source>
</evidence>
<dbReference type="AlphaFoldDB" id="A0ABD0LRD5"/>
<accession>A0ABD0LRD5</accession>
<name>A0ABD0LRD5_9CAEN</name>
<dbReference type="Proteomes" id="UP001519460">
    <property type="component" value="Unassembled WGS sequence"/>
</dbReference>
<keyword evidence="2" id="KW-1185">Reference proteome</keyword>
<protein>
    <submittedName>
        <fullName evidence="1">Uncharacterized protein</fullName>
    </submittedName>
</protein>
<organism evidence="1 2">
    <name type="scientific">Batillaria attramentaria</name>
    <dbReference type="NCBI Taxonomy" id="370345"/>
    <lineage>
        <taxon>Eukaryota</taxon>
        <taxon>Metazoa</taxon>
        <taxon>Spiralia</taxon>
        <taxon>Lophotrochozoa</taxon>
        <taxon>Mollusca</taxon>
        <taxon>Gastropoda</taxon>
        <taxon>Caenogastropoda</taxon>
        <taxon>Sorbeoconcha</taxon>
        <taxon>Cerithioidea</taxon>
        <taxon>Batillariidae</taxon>
        <taxon>Batillaria</taxon>
    </lineage>
</organism>